<accession>A0A4Z2HZ77</accession>
<evidence type="ECO:0000313" key="2">
    <source>
        <dbReference type="Proteomes" id="UP000314294"/>
    </source>
</evidence>
<proteinExistence type="predicted"/>
<name>A0A4Z2HZ77_9TELE</name>
<reference evidence="1 2" key="1">
    <citation type="submission" date="2019-03" db="EMBL/GenBank/DDBJ databases">
        <title>First draft genome of Liparis tanakae, snailfish: a comprehensive survey of snailfish specific genes.</title>
        <authorList>
            <person name="Kim W."/>
            <person name="Song I."/>
            <person name="Jeong J.-H."/>
            <person name="Kim D."/>
            <person name="Kim S."/>
            <person name="Ryu S."/>
            <person name="Song J.Y."/>
            <person name="Lee S.K."/>
        </authorList>
    </citation>
    <scope>NUCLEOTIDE SEQUENCE [LARGE SCALE GENOMIC DNA]</scope>
    <source>
        <tissue evidence="1">Muscle</tissue>
    </source>
</reference>
<dbReference type="EMBL" id="SRLO01000158">
    <property type="protein sequence ID" value="TNN70840.1"/>
    <property type="molecule type" value="Genomic_DNA"/>
</dbReference>
<gene>
    <name evidence="1" type="ORF">EYF80_018974</name>
</gene>
<sequence length="72" mass="7733">MEPGLGEDADAAVTNLPLYRAGRDVLLHASYFSRDPEHQTATSEQAEVAKVLAGLASLSSQLVLTFSGVRFR</sequence>
<comment type="caution">
    <text evidence="1">The sequence shown here is derived from an EMBL/GenBank/DDBJ whole genome shotgun (WGS) entry which is preliminary data.</text>
</comment>
<organism evidence="1 2">
    <name type="scientific">Liparis tanakae</name>
    <name type="common">Tanaka's snailfish</name>
    <dbReference type="NCBI Taxonomy" id="230148"/>
    <lineage>
        <taxon>Eukaryota</taxon>
        <taxon>Metazoa</taxon>
        <taxon>Chordata</taxon>
        <taxon>Craniata</taxon>
        <taxon>Vertebrata</taxon>
        <taxon>Euteleostomi</taxon>
        <taxon>Actinopterygii</taxon>
        <taxon>Neopterygii</taxon>
        <taxon>Teleostei</taxon>
        <taxon>Neoteleostei</taxon>
        <taxon>Acanthomorphata</taxon>
        <taxon>Eupercaria</taxon>
        <taxon>Perciformes</taxon>
        <taxon>Cottioidei</taxon>
        <taxon>Cottales</taxon>
        <taxon>Liparidae</taxon>
        <taxon>Liparis</taxon>
    </lineage>
</organism>
<dbReference type="AlphaFoldDB" id="A0A4Z2HZ77"/>
<evidence type="ECO:0000313" key="1">
    <source>
        <dbReference type="EMBL" id="TNN70840.1"/>
    </source>
</evidence>
<dbReference type="Proteomes" id="UP000314294">
    <property type="component" value="Unassembled WGS sequence"/>
</dbReference>
<keyword evidence="2" id="KW-1185">Reference proteome</keyword>
<protein>
    <submittedName>
        <fullName evidence="1">Uncharacterized protein</fullName>
    </submittedName>
</protein>